<dbReference type="AlphaFoldDB" id="A0A4R6WIG8"/>
<dbReference type="EMBL" id="SNYV01000013">
    <property type="protein sequence ID" value="TDQ78141.1"/>
    <property type="molecule type" value="Genomic_DNA"/>
</dbReference>
<evidence type="ECO:0000313" key="1">
    <source>
        <dbReference type="EMBL" id="TDQ78141.1"/>
    </source>
</evidence>
<sequence>MRKPVKISSIDLYIINTVRAIRKILNISQREVSKAINNLTDNNILGPIESQYHKETYNDEQLNKIADYYSKKSNRNYTLKDFYPKSALKEELVDKLII</sequence>
<evidence type="ECO:0000313" key="2">
    <source>
        <dbReference type="Proteomes" id="UP000295292"/>
    </source>
</evidence>
<reference evidence="1 2" key="1">
    <citation type="submission" date="2019-03" db="EMBL/GenBank/DDBJ databases">
        <title>Genomic Encyclopedia of Archaeal and Bacterial Type Strains, Phase II (KMG-II): from individual species to whole genera.</title>
        <authorList>
            <person name="Goeker M."/>
        </authorList>
    </citation>
    <scope>NUCLEOTIDE SEQUENCE [LARGE SCALE GENOMIC DNA]</scope>
    <source>
        <strain evidence="1 2">DSM 28353</strain>
    </source>
</reference>
<accession>A0A4R6WIG8</accession>
<protein>
    <recommendedName>
        <fullName evidence="3">HTH cro/C1-type domain-containing protein</fullName>
    </recommendedName>
</protein>
<keyword evidence="2" id="KW-1185">Reference proteome</keyword>
<dbReference type="Proteomes" id="UP000295292">
    <property type="component" value="Unassembled WGS sequence"/>
</dbReference>
<evidence type="ECO:0008006" key="3">
    <source>
        <dbReference type="Google" id="ProtNLM"/>
    </source>
</evidence>
<comment type="caution">
    <text evidence="1">The sequence shown here is derived from an EMBL/GenBank/DDBJ whole genome shotgun (WGS) entry which is preliminary data.</text>
</comment>
<gene>
    <name evidence="1" type="ORF">CLV99_2119</name>
</gene>
<proteinExistence type="predicted"/>
<name>A0A4R6WIG8_9SPHI</name>
<organism evidence="1 2">
    <name type="scientific">Sphingobacterium yanglingense</name>
    <dbReference type="NCBI Taxonomy" id="1437280"/>
    <lineage>
        <taxon>Bacteria</taxon>
        <taxon>Pseudomonadati</taxon>
        <taxon>Bacteroidota</taxon>
        <taxon>Sphingobacteriia</taxon>
        <taxon>Sphingobacteriales</taxon>
        <taxon>Sphingobacteriaceae</taxon>
        <taxon>Sphingobacterium</taxon>
    </lineage>
</organism>